<keyword evidence="1" id="KW-1133">Transmembrane helix</keyword>
<feature type="transmembrane region" description="Helical" evidence="1">
    <location>
        <begin position="42"/>
        <end position="67"/>
    </location>
</feature>
<keyword evidence="3" id="KW-1185">Reference proteome</keyword>
<dbReference type="AlphaFoldDB" id="A0A5N5M1T7"/>
<evidence type="ECO:0000313" key="3">
    <source>
        <dbReference type="Proteomes" id="UP000327468"/>
    </source>
</evidence>
<gene>
    <name evidence="2" type="ORF">PHYPO_G00062650</name>
</gene>
<evidence type="ECO:0000313" key="2">
    <source>
        <dbReference type="EMBL" id="KAB5549037.1"/>
    </source>
</evidence>
<protein>
    <submittedName>
        <fullName evidence="2">Uncharacterized protein</fullName>
    </submittedName>
</protein>
<dbReference type="Proteomes" id="UP000327468">
    <property type="component" value="Chromosome 15"/>
</dbReference>
<accession>A0A5N5M1T7</accession>
<sequence length="152" mass="16738">MGSLMCKHILCGSDGVSPVSSHCNNSFSPNATEAVEMIPENAYIGLTVVGLLIVLSLACHCITCIYIMSRKAERRVPVPHKEDKEQTRVPGEEELWYATVKFTGAAKDSDHLMKFDPQTEYATVVINTPDHGTPQLDRGDNVEESNEICIDD</sequence>
<keyword evidence="1" id="KW-0472">Membrane</keyword>
<name>A0A5N5M1T7_PANHP</name>
<dbReference type="EMBL" id="VFJC01000016">
    <property type="protein sequence ID" value="KAB5549037.1"/>
    <property type="molecule type" value="Genomic_DNA"/>
</dbReference>
<proteinExistence type="predicted"/>
<organism evidence="2 3">
    <name type="scientific">Pangasianodon hypophthalmus</name>
    <name type="common">Striped catfish</name>
    <name type="synonym">Helicophagus hypophthalmus</name>
    <dbReference type="NCBI Taxonomy" id="310915"/>
    <lineage>
        <taxon>Eukaryota</taxon>
        <taxon>Metazoa</taxon>
        <taxon>Chordata</taxon>
        <taxon>Craniata</taxon>
        <taxon>Vertebrata</taxon>
        <taxon>Euteleostomi</taxon>
        <taxon>Actinopterygii</taxon>
        <taxon>Neopterygii</taxon>
        <taxon>Teleostei</taxon>
        <taxon>Ostariophysi</taxon>
        <taxon>Siluriformes</taxon>
        <taxon>Pangasiidae</taxon>
        <taxon>Pangasianodon</taxon>
    </lineage>
</organism>
<comment type="caution">
    <text evidence="2">The sequence shown here is derived from an EMBL/GenBank/DDBJ whole genome shotgun (WGS) entry which is preliminary data.</text>
</comment>
<reference evidence="2 3" key="1">
    <citation type="submission" date="2019-06" db="EMBL/GenBank/DDBJ databases">
        <title>A chromosome-scale genome assembly of the striped catfish, Pangasianodon hypophthalmus.</title>
        <authorList>
            <person name="Wen M."/>
            <person name="Zahm M."/>
            <person name="Roques C."/>
            <person name="Cabau C."/>
            <person name="Klopp C."/>
            <person name="Donnadieu C."/>
            <person name="Jouanno E."/>
            <person name="Avarre J.-C."/>
            <person name="Campet M."/>
            <person name="Ha T.T.T."/>
            <person name="Dugue R."/>
            <person name="Lampietro C."/>
            <person name="Louis A."/>
            <person name="Herpin A."/>
            <person name="Echchiki A."/>
            <person name="Berthelot C."/>
            <person name="Parey E."/>
            <person name="Roest-Crollius H."/>
            <person name="Braasch I."/>
            <person name="Postlethwait J."/>
            <person name="Bobe J."/>
            <person name="Montfort J."/>
            <person name="Bouchez O."/>
            <person name="Begum T."/>
            <person name="Schartl M."/>
            <person name="Guiguen Y."/>
        </authorList>
    </citation>
    <scope>NUCLEOTIDE SEQUENCE [LARGE SCALE GENOMIC DNA]</scope>
    <source>
        <strain evidence="2 3">Indonesia</strain>
        <tissue evidence="2">Blood</tissue>
    </source>
</reference>
<keyword evidence="1" id="KW-0812">Transmembrane</keyword>
<evidence type="ECO:0000256" key="1">
    <source>
        <dbReference type="SAM" id="Phobius"/>
    </source>
</evidence>